<accession>A0ABU8WAR3</accession>
<dbReference type="RefSeq" id="WP_340367646.1">
    <property type="nucleotide sequence ID" value="NZ_JBBKZV010000037.1"/>
</dbReference>
<dbReference type="InterPro" id="IPR025202">
    <property type="entry name" value="PLD-like_dom"/>
</dbReference>
<sequence length="541" mass="59685">MLPSSDTLVMRRRIRQLLLACVAVTALGLSGCATLQDEGRRNYTTAISAQGPATPLDGVSRASMTGAEPGASGFRFLLGPSGLDVRLFLLRGTQRSLDLQYYQLRDDATGRLVLRELRNAAQRGVRVRLLLDDLYTDGLEPLLGGLGEYPNVEIRLFNPFPTRGSVSKRFAAALLDFNRINHRMHNKLFIADGVLAVTGGRNLGDEYFMRSTLSNFFDFDMLAAGPVVAQMASLFDEYWNAEQVRTAPSVLRPADPPDVLRRAFDARVDGVGTLDPMPFHGLDRLGLAPVVDELIAGRVSMVYGSAQAFADSPAKAWGELETGRLPSGALLDNSRRLLIAEFESAKREVWLASPYLVPGPEALRGARNSARRGVRIGLITNSLAATDEPVVHTGYRRYRDDLLRAGVEIFELHPNLGQRLLLPGEVANTSLGLHSKAAVIDRERLVIGSVNFDPRSEALNTEFGVFIHSPELAAKALGLLELLKREASYQVRLKQGKQRDLEWVWMDKRNGMEVVDDEPGADLWTRTKLYIQSLLIPESLL</sequence>
<dbReference type="InterPro" id="IPR001736">
    <property type="entry name" value="PLipase_D/transphosphatidylase"/>
</dbReference>
<dbReference type="SUPFAM" id="SSF56024">
    <property type="entry name" value="Phospholipase D/nuclease"/>
    <property type="match status" value="2"/>
</dbReference>
<protein>
    <submittedName>
        <fullName evidence="2">Phospholipase D family protein</fullName>
    </submittedName>
</protein>
<dbReference type="PROSITE" id="PS50035">
    <property type="entry name" value="PLD"/>
    <property type="match status" value="2"/>
</dbReference>
<gene>
    <name evidence="2" type="ORF">WKW80_32115</name>
</gene>
<comment type="caution">
    <text evidence="2">The sequence shown here is derived from an EMBL/GenBank/DDBJ whole genome shotgun (WGS) entry which is preliminary data.</text>
</comment>
<evidence type="ECO:0000259" key="1">
    <source>
        <dbReference type="PROSITE" id="PS50035"/>
    </source>
</evidence>
<dbReference type="Proteomes" id="UP001363010">
    <property type="component" value="Unassembled WGS sequence"/>
</dbReference>
<feature type="domain" description="PLD phosphodiesterase" evidence="1">
    <location>
        <begin position="180"/>
        <end position="207"/>
    </location>
</feature>
<dbReference type="Gene3D" id="3.30.870.10">
    <property type="entry name" value="Endonuclease Chain A"/>
    <property type="match status" value="2"/>
</dbReference>
<dbReference type="PANTHER" id="PTHR21248">
    <property type="entry name" value="CARDIOLIPIN SYNTHASE"/>
    <property type="match status" value="1"/>
</dbReference>
<dbReference type="CDD" id="cd09111">
    <property type="entry name" value="PLDc_ymdC_like_1"/>
    <property type="match status" value="1"/>
</dbReference>
<organism evidence="2 3">
    <name type="scientific">Variovorax humicola</name>
    <dbReference type="NCBI Taxonomy" id="1769758"/>
    <lineage>
        <taxon>Bacteria</taxon>
        <taxon>Pseudomonadati</taxon>
        <taxon>Pseudomonadota</taxon>
        <taxon>Betaproteobacteria</taxon>
        <taxon>Burkholderiales</taxon>
        <taxon>Comamonadaceae</taxon>
        <taxon>Variovorax</taxon>
    </lineage>
</organism>
<keyword evidence="3" id="KW-1185">Reference proteome</keyword>
<evidence type="ECO:0000313" key="2">
    <source>
        <dbReference type="EMBL" id="MEJ8826609.1"/>
    </source>
</evidence>
<dbReference type="CDD" id="cd09113">
    <property type="entry name" value="PLDc_ymdC_like_2"/>
    <property type="match status" value="1"/>
</dbReference>
<dbReference type="EMBL" id="JBBKZV010000037">
    <property type="protein sequence ID" value="MEJ8826609.1"/>
    <property type="molecule type" value="Genomic_DNA"/>
</dbReference>
<dbReference type="PANTHER" id="PTHR21248:SF12">
    <property type="entry name" value="CARDIOLIPIN SYNTHASE C"/>
    <property type="match status" value="1"/>
</dbReference>
<dbReference type="SMART" id="SM00155">
    <property type="entry name" value="PLDc"/>
    <property type="match status" value="2"/>
</dbReference>
<name>A0ABU8WAR3_9BURK</name>
<dbReference type="Pfam" id="PF13091">
    <property type="entry name" value="PLDc_2"/>
    <property type="match status" value="2"/>
</dbReference>
<evidence type="ECO:0000313" key="3">
    <source>
        <dbReference type="Proteomes" id="UP001363010"/>
    </source>
</evidence>
<proteinExistence type="predicted"/>
<reference evidence="2 3" key="1">
    <citation type="submission" date="2024-03" db="EMBL/GenBank/DDBJ databases">
        <title>Novel species of the genus Variovorax.</title>
        <authorList>
            <person name="Liu Q."/>
            <person name="Xin Y.-H."/>
        </authorList>
    </citation>
    <scope>NUCLEOTIDE SEQUENCE [LARGE SCALE GENOMIC DNA]</scope>
    <source>
        <strain evidence="2 3">KACC 18501</strain>
    </source>
</reference>
<feature type="domain" description="PLD phosphodiesterase" evidence="1">
    <location>
        <begin position="429"/>
        <end position="456"/>
    </location>
</feature>